<gene>
    <name evidence="1" type="ORF">CTM71_08450</name>
</gene>
<proteinExistence type="predicted"/>
<dbReference type="PANTHER" id="PTHR21525:SF9">
    <property type="entry name" value="CHANNEL_COLICIN DOMAIN-CONTAINING PROTEIN"/>
    <property type="match status" value="1"/>
</dbReference>
<dbReference type="AlphaFoldDB" id="A0A2G9EKA8"/>
<comment type="caution">
    <text evidence="1">The sequence shown here is derived from an EMBL/GenBank/DDBJ whole genome shotgun (WGS) entry which is preliminary data.</text>
</comment>
<name>A0A2G9EKA8_9FUSO</name>
<sequence>MTIEVPSDMYDEAVKVMAKKIEEGKIPGVKDPNEAKKLVKKGSVTYQQAKNIARFGTVDGIIFDAKNGAIVATQAMGISAAIAFATSIWNGEDFDIALKNATYTGIKVGGLSFLSAVLASQLSRTALNSMLVGSTDVIIKGMGSKASALLVNAFRSGKNIYGAAAMKSASKLLRGNLITGGVTLAILSTFDVADIFRGRISGAQLFKNVTSTAAGIAGGTVGWAGGASAGAAIGSIFPGVGTAIGGVVGGLVGAFAGGSVAQSATKSALDTFIEEDADEMVKILEKVFTDVANEYLINKKEAEVAIKKLQNIIDGSFLKDMYASSSRRNFARDLVEPIIELIASEREKIILPTNEQMFNELNEILEEIAVEEENEDRDSRLYTSVTSR</sequence>
<dbReference type="EMBL" id="PEQY01000001">
    <property type="protein sequence ID" value="PIM81101.1"/>
    <property type="molecule type" value="Genomic_DNA"/>
</dbReference>
<evidence type="ECO:0000313" key="1">
    <source>
        <dbReference type="EMBL" id="PIM81101.1"/>
    </source>
</evidence>
<reference evidence="1 2" key="1">
    <citation type="submission" date="2017-11" db="EMBL/GenBank/DDBJ databases">
        <title>Genome sequencing of Fusobacterium periodonticum KCOM 1259.</title>
        <authorList>
            <person name="Kook J.-K."/>
            <person name="Park S.-N."/>
            <person name="Lim Y.K."/>
        </authorList>
    </citation>
    <scope>NUCLEOTIDE SEQUENCE [LARGE SCALE GENOMIC DNA]</scope>
    <source>
        <strain evidence="1 2">KCOM 1259</strain>
    </source>
</reference>
<organism evidence="1 2">
    <name type="scientific">Fusobacterium pseudoperiodonticum</name>
    <dbReference type="NCBI Taxonomy" id="2663009"/>
    <lineage>
        <taxon>Bacteria</taxon>
        <taxon>Fusobacteriati</taxon>
        <taxon>Fusobacteriota</taxon>
        <taxon>Fusobacteriia</taxon>
        <taxon>Fusobacteriales</taxon>
        <taxon>Fusobacteriaceae</taxon>
        <taxon>Fusobacterium</taxon>
    </lineage>
</organism>
<accession>A0A2G9EKA8</accession>
<evidence type="ECO:0000313" key="2">
    <source>
        <dbReference type="Proteomes" id="UP000229011"/>
    </source>
</evidence>
<protein>
    <recommendedName>
        <fullName evidence="3">Inner membrane protein yeeR</fullName>
    </recommendedName>
</protein>
<dbReference type="PANTHER" id="PTHR21525">
    <property type="entry name" value="MOTILE SPERM PROTEIN"/>
    <property type="match status" value="1"/>
</dbReference>
<dbReference type="Proteomes" id="UP000229011">
    <property type="component" value="Unassembled WGS sequence"/>
</dbReference>
<evidence type="ECO:0008006" key="3">
    <source>
        <dbReference type="Google" id="ProtNLM"/>
    </source>
</evidence>